<keyword evidence="3" id="KW-1185">Reference proteome</keyword>
<name>A0A6A6F408_9PEZI</name>
<dbReference type="EMBL" id="ML992698">
    <property type="protein sequence ID" value="KAF2208024.1"/>
    <property type="molecule type" value="Genomic_DNA"/>
</dbReference>
<organism evidence="2 3">
    <name type="scientific">Cercospora zeae-maydis SCOH1-5</name>
    <dbReference type="NCBI Taxonomy" id="717836"/>
    <lineage>
        <taxon>Eukaryota</taxon>
        <taxon>Fungi</taxon>
        <taxon>Dikarya</taxon>
        <taxon>Ascomycota</taxon>
        <taxon>Pezizomycotina</taxon>
        <taxon>Dothideomycetes</taxon>
        <taxon>Dothideomycetidae</taxon>
        <taxon>Mycosphaerellales</taxon>
        <taxon>Mycosphaerellaceae</taxon>
        <taxon>Cercospora</taxon>
    </lineage>
</organism>
<evidence type="ECO:0000313" key="2">
    <source>
        <dbReference type="EMBL" id="KAF2208024.1"/>
    </source>
</evidence>
<feature type="compositionally biased region" description="Basic and acidic residues" evidence="1">
    <location>
        <begin position="30"/>
        <end position="41"/>
    </location>
</feature>
<evidence type="ECO:0000256" key="1">
    <source>
        <dbReference type="SAM" id="MobiDB-lite"/>
    </source>
</evidence>
<gene>
    <name evidence="2" type="ORF">CERZMDRAFT_88106</name>
</gene>
<reference evidence="2" key="1">
    <citation type="journal article" date="2020" name="Stud. Mycol.">
        <title>101 Dothideomycetes genomes: a test case for predicting lifestyles and emergence of pathogens.</title>
        <authorList>
            <person name="Haridas S."/>
            <person name="Albert R."/>
            <person name="Binder M."/>
            <person name="Bloem J."/>
            <person name="Labutti K."/>
            <person name="Salamov A."/>
            <person name="Andreopoulos B."/>
            <person name="Baker S."/>
            <person name="Barry K."/>
            <person name="Bills G."/>
            <person name="Bluhm B."/>
            <person name="Cannon C."/>
            <person name="Castanera R."/>
            <person name="Culley D."/>
            <person name="Daum C."/>
            <person name="Ezra D."/>
            <person name="Gonzalez J."/>
            <person name="Henrissat B."/>
            <person name="Kuo A."/>
            <person name="Liang C."/>
            <person name="Lipzen A."/>
            <person name="Lutzoni F."/>
            <person name="Magnuson J."/>
            <person name="Mondo S."/>
            <person name="Nolan M."/>
            <person name="Ohm R."/>
            <person name="Pangilinan J."/>
            <person name="Park H.-J."/>
            <person name="Ramirez L."/>
            <person name="Alfaro M."/>
            <person name="Sun H."/>
            <person name="Tritt A."/>
            <person name="Yoshinaga Y."/>
            <person name="Zwiers L.-H."/>
            <person name="Turgeon B."/>
            <person name="Goodwin S."/>
            <person name="Spatafora J."/>
            <person name="Crous P."/>
            <person name="Grigoriev I."/>
        </authorList>
    </citation>
    <scope>NUCLEOTIDE SEQUENCE</scope>
    <source>
        <strain evidence="2">SCOH1-5</strain>
    </source>
</reference>
<evidence type="ECO:0000313" key="3">
    <source>
        <dbReference type="Proteomes" id="UP000799539"/>
    </source>
</evidence>
<protein>
    <submittedName>
        <fullName evidence="2">Uncharacterized protein</fullName>
    </submittedName>
</protein>
<dbReference type="Proteomes" id="UP000799539">
    <property type="component" value="Unassembled WGS sequence"/>
</dbReference>
<sequence>MPAGRTLDDANTEGQSCAQQRHTRLVGLKKQADDEGEDKARTPHPASHTRARTLSPRPTLLASLASSRVIVRQKTAEVDGRKDEQKARDPSPGWPAFVDYEELLQVKVR</sequence>
<feature type="region of interest" description="Disordered" evidence="1">
    <location>
        <begin position="75"/>
        <end position="95"/>
    </location>
</feature>
<accession>A0A6A6F408</accession>
<dbReference type="AlphaFoldDB" id="A0A6A6F408"/>
<proteinExistence type="predicted"/>
<feature type="compositionally biased region" description="Basic and acidic residues" evidence="1">
    <location>
        <begin position="75"/>
        <end position="89"/>
    </location>
</feature>
<feature type="region of interest" description="Disordered" evidence="1">
    <location>
        <begin position="1"/>
        <end position="57"/>
    </location>
</feature>